<proteinExistence type="inferred from homology"/>
<feature type="active site" evidence="9">
    <location>
        <position position="40"/>
    </location>
</feature>
<keyword evidence="13" id="KW-1185">Reference proteome</keyword>
<feature type="active site" evidence="9">
    <location>
        <position position="22"/>
    </location>
</feature>
<dbReference type="InterPro" id="IPR051060">
    <property type="entry name" value="Carbamoyltrans_HypF-like"/>
</dbReference>
<dbReference type="GO" id="GO:0016743">
    <property type="term" value="F:carboxyl- or carbamoyltransferase activity"/>
    <property type="evidence" value="ECO:0007669"/>
    <property type="project" value="UniProtKB-UniRule"/>
</dbReference>
<sequence length="798" mass="89321">MTMALTRVEIKITGIVQGVGFRPFVYRLAHDLALSGSVLNNSEGVTIEAQASEYTIEQFKLLLTSPPPLARIDSFETKQIPVEKAQEQFCIIHSQNNADAIVAVSADKCTCADCFADISNPKSRYFRYPFTNCTNCGPRYTIINNLPYDRVNTSMATFVMCTTCEKEYQDPLNRRYHAQPVSCPNCGPQLSFRNLNLSITSSESDPLVQAIEAIKSGKILAIKGLGGFHLVCDATNHDSVKALRQRKNRPAKPLAIMVENSQVAKKLVTGNDTEWQTLNSNERPITVMQKRQKPELEISSIIAPDIDRLGVFLPYTPLHQMLMERVARPLVMTSANLSGEPIITASEDIVSKLGHIVDHILDHNRPILNGCDDSVVQVINNRLQILRLARGYAPLSIYSPQHIEKPTLGLGAQQKNTLCFAFGHNLFLSPHIGDLVSVEAERYFHDTLSTFSRLYHFEAKLLVHDRHPNYFTSQWAADEEEAFKTEVQHHYAHVLSVLAENKTTEQVLAFTFDGTGLGEDHTLWGGEVLLADAYKFERIAHLTPFKLIGGEQAIKQPVRLLISILLEKYSPEEIAAMKLPAIDNLSRTHLSNLCKVWHKTSPNSQTSSIGRLFDVVAVLLNLVDIIQYEGQAGILLETAANSVIPSDDMNNYHGKAKEDLKANNIEIQCDFKLHLTERNQWQPIELIEQILTEIHKMPLTTDRVNFIARAFMDCIANMVCDIALGFKSTPIVLTGGVFQNRYLLERCERQLTAQANKIMQPKFVPINDAGIALGQAWFAINNNIETTIDNICNPPPQM</sequence>
<evidence type="ECO:0000256" key="4">
    <source>
        <dbReference type="ARBA" id="ARBA00022723"/>
    </source>
</evidence>
<feature type="domain" description="Acylphosphatase-like" evidence="10">
    <location>
        <begin position="7"/>
        <end position="93"/>
    </location>
</feature>
<dbReference type="SUPFAM" id="SSF55821">
    <property type="entry name" value="YrdC/RibB"/>
    <property type="match status" value="1"/>
</dbReference>
<comment type="catalytic activity">
    <reaction evidence="9">
        <text>an acyl phosphate + H2O = a carboxylate + phosphate + H(+)</text>
        <dbReference type="Rhea" id="RHEA:14965"/>
        <dbReference type="ChEBI" id="CHEBI:15377"/>
        <dbReference type="ChEBI" id="CHEBI:15378"/>
        <dbReference type="ChEBI" id="CHEBI:29067"/>
        <dbReference type="ChEBI" id="CHEBI:43474"/>
        <dbReference type="ChEBI" id="CHEBI:59918"/>
        <dbReference type="EC" id="3.6.1.7"/>
    </reaction>
</comment>
<dbReference type="Gene3D" id="3.90.870.50">
    <property type="match status" value="1"/>
</dbReference>
<dbReference type="InterPro" id="IPR006070">
    <property type="entry name" value="Sua5-like_dom"/>
</dbReference>
<accession>B8CMI9</accession>
<dbReference type="PANTHER" id="PTHR42959">
    <property type="entry name" value="CARBAMOYLTRANSFERASE"/>
    <property type="match status" value="1"/>
</dbReference>
<dbReference type="SUPFAM" id="SSF53067">
    <property type="entry name" value="Actin-like ATPase domain"/>
    <property type="match status" value="1"/>
</dbReference>
<keyword evidence="5" id="KW-0863">Zinc-finger</keyword>
<dbReference type="InterPro" id="IPR055128">
    <property type="entry name" value="HypF_C_2"/>
</dbReference>
<organism evidence="12 13">
    <name type="scientific">Shewanella piezotolerans (strain WP3 / JCM 13877)</name>
    <dbReference type="NCBI Taxonomy" id="225849"/>
    <lineage>
        <taxon>Bacteria</taxon>
        <taxon>Pseudomonadati</taxon>
        <taxon>Pseudomonadota</taxon>
        <taxon>Gammaproteobacteria</taxon>
        <taxon>Alteromonadales</taxon>
        <taxon>Shewanellaceae</taxon>
        <taxon>Shewanella</taxon>
    </lineage>
</organism>
<evidence type="ECO:0000259" key="10">
    <source>
        <dbReference type="PROSITE" id="PS51160"/>
    </source>
</evidence>
<dbReference type="GO" id="GO:0008270">
    <property type="term" value="F:zinc ion binding"/>
    <property type="evidence" value="ECO:0007669"/>
    <property type="project" value="UniProtKB-KW"/>
</dbReference>
<name>B8CMI9_SHEPW</name>
<feature type="domain" description="YrdC-like" evidence="11">
    <location>
        <begin position="204"/>
        <end position="391"/>
    </location>
</feature>
<evidence type="ECO:0000256" key="5">
    <source>
        <dbReference type="ARBA" id="ARBA00022771"/>
    </source>
</evidence>
<evidence type="ECO:0000259" key="11">
    <source>
        <dbReference type="PROSITE" id="PS51163"/>
    </source>
</evidence>
<evidence type="ECO:0000313" key="13">
    <source>
        <dbReference type="Proteomes" id="UP000000753"/>
    </source>
</evidence>
<keyword evidence="6" id="KW-0862">Zinc</keyword>
<dbReference type="InterPro" id="IPR004421">
    <property type="entry name" value="Carbamoyltransferase_HypF"/>
</dbReference>
<dbReference type="OrthoDB" id="9808093at2"/>
<dbReference type="KEGG" id="swp:swp_2644"/>
<dbReference type="InterPro" id="IPR017945">
    <property type="entry name" value="DHBP_synth_RibB-like_a/b_dom"/>
</dbReference>
<comment type="function">
    <text evidence="8">Involved in the maturation of [NiFe] hydrogenases. Along with HypE, it catalyzes the synthesis of the CN ligands of the active site iron of [NiFe]-hydrogenases. HypF functions as a carbamoyl transferase using carbamoylphosphate as a substrate and transferring the carboxamido moiety in an ATP-dependent reaction to the thiolate of the C-terminal cysteine of HypE yielding a protein-S-carboxamide.</text>
</comment>
<dbReference type="Pfam" id="PF22521">
    <property type="entry name" value="HypF_C_2"/>
    <property type="match status" value="1"/>
</dbReference>
<evidence type="ECO:0000256" key="2">
    <source>
        <dbReference type="ARBA" id="ARBA00008097"/>
    </source>
</evidence>
<dbReference type="UniPathway" id="UPA00335"/>
<dbReference type="GO" id="GO:0051604">
    <property type="term" value="P:protein maturation"/>
    <property type="evidence" value="ECO:0007669"/>
    <property type="project" value="TreeGrafter"/>
</dbReference>
<dbReference type="InterPro" id="IPR017968">
    <property type="entry name" value="Acylphosphatase_CS"/>
</dbReference>
<dbReference type="PROSITE" id="PS51160">
    <property type="entry name" value="ACYLPHOSPHATASE_3"/>
    <property type="match status" value="1"/>
</dbReference>
<dbReference type="PANTHER" id="PTHR42959:SF1">
    <property type="entry name" value="CARBAMOYLTRANSFERASE HYPF"/>
    <property type="match status" value="1"/>
</dbReference>
<dbReference type="Gene3D" id="3.30.420.40">
    <property type="match status" value="1"/>
</dbReference>
<dbReference type="GO" id="GO:0003725">
    <property type="term" value="F:double-stranded RNA binding"/>
    <property type="evidence" value="ECO:0007669"/>
    <property type="project" value="InterPro"/>
</dbReference>
<keyword evidence="3" id="KW-0436">Ligase</keyword>
<comment type="catalytic activity">
    <reaction evidence="7 8">
        <text>C-terminal L-cysteinyl-[HypE protein] + carbamoyl phosphate + ATP + H2O = C-terminal S-carboxamide-L-cysteinyl-[HypE protein] + AMP + phosphate + diphosphate + H(+)</text>
        <dbReference type="Rhea" id="RHEA:55636"/>
        <dbReference type="Rhea" id="RHEA-COMP:14247"/>
        <dbReference type="Rhea" id="RHEA-COMP:14392"/>
        <dbReference type="ChEBI" id="CHEBI:15377"/>
        <dbReference type="ChEBI" id="CHEBI:15378"/>
        <dbReference type="ChEBI" id="CHEBI:30616"/>
        <dbReference type="ChEBI" id="CHEBI:33019"/>
        <dbReference type="ChEBI" id="CHEBI:43474"/>
        <dbReference type="ChEBI" id="CHEBI:58228"/>
        <dbReference type="ChEBI" id="CHEBI:76913"/>
        <dbReference type="ChEBI" id="CHEBI:139126"/>
        <dbReference type="ChEBI" id="CHEBI:456215"/>
    </reaction>
</comment>
<evidence type="ECO:0000256" key="9">
    <source>
        <dbReference type="PROSITE-ProRule" id="PRU00520"/>
    </source>
</evidence>
<evidence type="ECO:0000256" key="6">
    <source>
        <dbReference type="ARBA" id="ARBA00022833"/>
    </source>
</evidence>
<dbReference type="InterPro" id="IPR041440">
    <property type="entry name" value="HypF_C"/>
</dbReference>
<dbReference type="Pfam" id="PF00708">
    <property type="entry name" value="Acylphosphatase"/>
    <property type="match status" value="1"/>
</dbReference>
<keyword evidence="9" id="KW-0378">Hydrolase</keyword>
<protein>
    <recommendedName>
        <fullName evidence="8">Carbamoyltransferase HypF</fullName>
        <ecNumber evidence="8">6.2.-.-</ecNumber>
    </recommendedName>
</protein>
<evidence type="ECO:0000256" key="1">
    <source>
        <dbReference type="ARBA" id="ARBA00004711"/>
    </source>
</evidence>
<dbReference type="InterPro" id="IPR011125">
    <property type="entry name" value="Znf_HypF"/>
</dbReference>
<dbReference type="Pfam" id="PF17788">
    <property type="entry name" value="HypF_C"/>
    <property type="match status" value="1"/>
</dbReference>
<dbReference type="HOGENOM" id="CLU_009164_0_0_6"/>
<dbReference type="AlphaFoldDB" id="B8CMI9"/>
<dbReference type="SUPFAM" id="SSF54975">
    <property type="entry name" value="Acylphosphatase/BLUF domain-like"/>
    <property type="match status" value="1"/>
</dbReference>
<evidence type="ECO:0000313" key="12">
    <source>
        <dbReference type="EMBL" id="ACJ29379.1"/>
    </source>
</evidence>
<keyword evidence="4" id="KW-0479">Metal-binding</keyword>
<evidence type="ECO:0000256" key="7">
    <source>
        <dbReference type="ARBA" id="ARBA00048220"/>
    </source>
</evidence>
<dbReference type="EMBL" id="CP000472">
    <property type="protein sequence ID" value="ACJ29379.1"/>
    <property type="molecule type" value="Genomic_DNA"/>
</dbReference>
<dbReference type="PROSITE" id="PS51163">
    <property type="entry name" value="YRDC"/>
    <property type="match status" value="1"/>
</dbReference>
<comment type="similarity">
    <text evidence="2 8">Belongs to the carbamoyltransferase HypF family.</text>
</comment>
<dbReference type="Pfam" id="PF01300">
    <property type="entry name" value="Sua5_yciO_yrdC"/>
    <property type="match status" value="1"/>
</dbReference>
<reference evidence="12 13" key="1">
    <citation type="journal article" date="2008" name="PLoS ONE">
        <title>Environmental adaptation: genomic analysis of the piezotolerant and psychrotolerant deep-sea iron reducing bacterium Shewanella piezotolerans WP3.</title>
        <authorList>
            <person name="Wang F."/>
            <person name="Wang J."/>
            <person name="Jian H."/>
            <person name="Zhang B."/>
            <person name="Li S."/>
            <person name="Wang F."/>
            <person name="Zeng X."/>
            <person name="Gao L."/>
            <person name="Bartlett D.H."/>
            <person name="Yu J."/>
            <person name="Hu S."/>
            <person name="Xiao X."/>
        </authorList>
    </citation>
    <scope>NUCLEOTIDE SEQUENCE [LARGE SCALE GENOMIC DNA]</scope>
    <source>
        <strain evidence="13">WP3 / JCM 13877</strain>
    </source>
</reference>
<dbReference type="NCBIfam" id="TIGR00143">
    <property type="entry name" value="hypF"/>
    <property type="match status" value="1"/>
</dbReference>
<comment type="pathway">
    <text evidence="1 8">Protein modification; [NiFe] hydrogenase maturation.</text>
</comment>
<dbReference type="GO" id="GO:0003998">
    <property type="term" value="F:acylphosphatase activity"/>
    <property type="evidence" value="ECO:0007669"/>
    <property type="project" value="UniProtKB-EC"/>
</dbReference>
<gene>
    <name evidence="12" type="ordered locus">swp_2644</name>
</gene>
<dbReference type="eggNOG" id="COG0068">
    <property type="taxonomic scope" value="Bacteria"/>
</dbReference>
<dbReference type="STRING" id="225849.swp_2644"/>
<dbReference type="Pfam" id="PF07503">
    <property type="entry name" value="zf-HYPF"/>
    <property type="match status" value="2"/>
</dbReference>
<dbReference type="EC" id="6.2.-.-" evidence="8"/>
<dbReference type="Gene3D" id="3.30.420.360">
    <property type="match status" value="1"/>
</dbReference>
<dbReference type="InterPro" id="IPR043129">
    <property type="entry name" value="ATPase_NBD"/>
</dbReference>
<dbReference type="Proteomes" id="UP000000753">
    <property type="component" value="Chromosome"/>
</dbReference>
<evidence type="ECO:0000256" key="3">
    <source>
        <dbReference type="ARBA" id="ARBA00022598"/>
    </source>
</evidence>
<dbReference type="Gene3D" id="3.30.110.120">
    <property type="match status" value="1"/>
</dbReference>
<dbReference type="PIRSF" id="PIRSF006256">
    <property type="entry name" value="CMPcnvr_hdrg_mat"/>
    <property type="match status" value="1"/>
</dbReference>
<evidence type="ECO:0000256" key="8">
    <source>
        <dbReference type="PIRNR" id="PIRNR006256"/>
    </source>
</evidence>
<dbReference type="RefSeq" id="WP_020912735.1">
    <property type="nucleotide sequence ID" value="NC_011566.1"/>
</dbReference>
<dbReference type="PROSITE" id="PS00150">
    <property type="entry name" value="ACYLPHOSPHATASE_1"/>
    <property type="match status" value="1"/>
</dbReference>
<dbReference type="GO" id="GO:0016874">
    <property type="term" value="F:ligase activity"/>
    <property type="evidence" value="ECO:0007669"/>
    <property type="project" value="UniProtKB-UniRule"/>
</dbReference>
<dbReference type="InterPro" id="IPR036046">
    <property type="entry name" value="Acylphosphatase-like_dom_sf"/>
</dbReference>
<dbReference type="InterPro" id="IPR001792">
    <property type="entry name" value="Acylphosphatase-like_dom"/>
</dbReference>